<evidence type="ECO:0000313" key="2">
    <source>
        <dbReference type="EMBL" id="MPL70645.1"/>
    </source>
</evidence>
<dbReference type="PANTHER" id="PTHR11596">
    <property type="entry name" value="ALKALINE PHOSPHATASE"/>
    <property type="match status" value="1"/>
</dbReference>
<dbReference type="InterPro" id="IPR001952">
    <property type="entry name" value="Alkaline_phosphatase"/>
</dbReference>
<reference evidence="2" key="1">
    <citation type="submission" date="2019-08" db="EMBL/GenBank/DDBJ databases">
        <authorList>
            <person name="Kucharzyk K."/>
            <person name="Murdoch R.W."/>
            <person name="Higgins S."/>
            <person name="Loffler F."/>
        </authorList>
    </citation>
    <scope>NUCLEOTIDE SEQUENCE</scope>
</reference>
<dbReference type="SMART" id="SM00098">
    <property type="entry name" value="alkPPc"/>
    <property type="match status" value="1"/>
</dbReference>
<gene>
    <name evidence="2" type="ORF">SDC9_16404</name>
</gene>
<dbReference type="CDD" id="cd16012">
    <property type="entry name" value="ALP"/>
    <property type="match status" value="1"/>
</dbReference>
<name>A0A644TUS1_9ZZZZ</name>
<proteinExistence type="predicted"/>
<evidence type="ECO:0000256" key="1">
    <source>
        <dbReference type="ARBA" id="ARBA00022553"/>
    </source>
</evidence>
<dbReference type="EMBL" id="VSSQ01000054">
    <property type="protein sequence ID" value="MPL70645.1"/>
    <property type="molecule type" value="Genomic_DNA"/>
</dbReference>
<dbReference type="InterPro" id="IPR017850">
    <property type="entry name" value="Alkaline_phosphatase_core_sf"/>
</dbReference>
<dbReference type="PRINTS" id="PR00113">
    <property type="entry name" value="ALKPHPHTASE"/>
</dbReference>
<dbReference type="Pfam" id="PF00245">
    <property type="entry name" value="Alk_phosphatase"/>
    <property type="match status" value="1"/>
</dbReference>
<dbReference type="SUPFAM" id="SSF53649">
    <property type="entry name" value="Alkaline phosphatase-like"/>
    <property type="match status" value="1"/>
</dbReference>
<dbReference type="Gene3D" id="3.40.720.10">
    <property type="entry name" value="Alkaline Phosphatase, subunit A"/>
    <property type="match status" value="1"/>
</dbReference>
<accession>A0A644TUS1</accession>
<protein>
    <recommendedName>
        <fullName evidence="3">Alkaline phosphatase</fullName>
    </recommendedName>
</protein>
<keyword evidence="1" id="KW-0597">Phosphoprotein</keyword>
<evidence type="ECO:0008006" key="3">
    <source>
        <dbReference type="Google" id="ProtNLM"/>
    </source>
</evidence>
<dbReference type="GO" id="GO:0004035">
    <property type="term" value="F:alkaline phosphatase activity"/>
    <property type="evidence" value="ECO:0007669"/>
    <property type="project" value="TreeGrafter"/>
</dbReference>
<comment type="caution">
    <text evidence="2">The sequence shown here is derived from an EMBL/GenBank/DDBJ whole genome shotgun (WGS) entry which is preliminary data.</text>
</comment>
<sequence length="537" mass="57639">MREFKKRMALFVTLCFTVGMGFAQNVIMLIPDGMSVAGTTLARFYKGGPLALDEIACGLVSTWSSDGTIADSAPAGSAFSTGWASQTGNVGSLGKLYLLPDVEVPEADDFRPVATVLEAARLSGRSTGIISTSEFMHATPADFSAHDPSRSNYDNLTEQIVYNRLTVILGGGTPYLDAAARKDKEDMKAILSFRGYTYVDNASDLRAFRGDKLVGTFGKSKAATAMSYDLDRDPAIEPSLSRMTAKAIEILSQNEKGFFLMVEGSKIDWAAHANDPVALITDIIAFDDAVKVALDFAKKDGNTVVIAVTDHGNSGISIGDRSISSGYDKTPWTTFIDPLKRASLTGEGLEAVLAARGTDRTKPEAIREAVAAYMGISDLTEAEIALLAAAKPGSLNYAIGPMVAFRAKIGFTTNGHTGEDVVLYIYDPFGRRPTGLVRNTDIADYMAATMKVDLAKATSLLFKDAIPMFSRKGAAVTVDKTDPENLVLVVTKGDKTLRIPRNKSIVYLDGEMLESDGVAVFNGSKWYVAKNVIDLIQ</sequence>
<dbReference type="Gene3D" id="1.10.60.40">
    <property type="match status" value="1"/>
</dbReference>
<organism evidence="2">
    <name type="scientific">bioreactor metagenome</name>
    <dbReference type="NCBI Taxonomy" id="1076179"/>
    <lineage>
        <taxon>unclassified sequences</taxon>
        <taxon>metagenomes</taxon>
        <taxon>ecological metagenomes</taxon>
    </lineage>
</organism>
<dbReference type="PANTHER" id="PTHR11596:SF5">
    <property type="entry name" value="ALKALINE PHOSPHATASE"/>
    <property type="match status" value="1"/>
</dbReference>
<dbReference type="AlphaFoldDB" id="A0A644TUS1"/>